<evidence type="ECO:0000259" key="1">
    <source>
        <dbReference type="PROSITE" id="PS50089"/>
    </source>
</evidence>
<dbReference type="Gene3D" id="3.30.40.10">
    <property type="entry name" value="Zinc/RING finger domain, C3HC4 (zinc finger)"/>
    <property type="match status" value="1"/>
</dbReference>
<reference evidence="2" key="1">
    <citation type="journal article" date="2020" name="Nature">
        <title>Giant virus diversity and host interactions through global metagenomics.</title>
        <authorList>
            <person name="Schulz F."/>
            <person name="Roux S."/>
            <person name="Paez-Espino D."/>
            <person name="Jungbluth S."/>
            <person name="Walsh D.A."/>
            <person name="Denef V.J."/>
            <person name="McMahon K.D."/>
            <person name="Konstantinidis K.T."/>
            <person name="Eloe-Fadrosh E.A."/>
            <person name="Kyrpides N.C."/>
            <person name="Woyke T."/>
        </authorList>
    </citation>
    <scope>NUCLEOTIDE SEQUENCE</scope>
    <source>
        <strain evidence="2">GVMAG-M-3300018868-6</strain>
    </source>
</reference>
<feature type="domain" description="RING-type" evidence="1">
    <location>
        <begin position="7"/>
        <end position="53"/>
    </location>
</feature>
<dbReference type="InterPro" id="IPR001841">
    <property type="entry name" value="Znf_RING"/>
</dbReference>
<dbReference type="SUPFAM" id="SSF57850">
    <property type="entry name" value="RING/U-box"/>
    <property type="match status" value="1"/>
</dbReference>
<protein>
    <recommendedName>
        <fullName evidence="1">RING-type domain-containing protein</fullName>
    </recommendedName>
</protein>
<dbReference type="AlphaFoldDB" id="A0A6C0BVJ8"/>
<evidence type="ECO:0000313" key="2">
    <source>
        <dbReference type="EMBL" id="QHS95594.1"/>
    </source>
</evidence>
<accession>A0A6C0BVJ8</accession>
<proteinExistence type="predicted"/>
<dbReference type="EMBL" id="MN739253">
    <property type="protein sequence ID" value="QHS95594.1"/>
    <property type="molecule type" value="Genomic_DNA"/>
</dbReference>
<organism evidence="2">
    <name type="scientific">viral metagenome</name>
    <dbReference type="NCBI Taxonomy" id="1070528"/>
    <lineage>
        <taxon>unclassified sequences</taxon>
        <taxon>metagenomes</taxon>
        <taxon>organismal metagenomes</taxon>
    </lineage>
</organism>
<dbReference type="InterPro" id="IPR013083">
    <property type="entry name" value="Znf_RING/FYVE/PHD"/>
</dbReference>
<name>A0A6C0BVJ8_9ZZZZ</name>
<sequence>MSPFNECCVCYSTTEDIDPALKNSFIVIPCGGKHEICFSCFMRNTNTKCPMCRFNYKTMKNEQMTINDETFEPNDETFEPNEDIAFIDNWWIRLKENIPDLLPVIKREVFDKGLNVEPSNRLNINFEWIENAIIDNQEEPDIIGDMVGFYEVCCRMYLTKMLVMFKDIENDDYTDFALSVNDFIQHEADSWD</sequence>
<dbReference type="PROSITE" id="PS50089">
    <property type="entry name" value="ZF_RING_2"/>
    <property type="match status" value="1"/>
</dbReference>